<comment type="caution">
    <text evidence="1">The sequence shown here is derived from an EMBL/GenBank/DDBJ whole genome shotgun (WGS) entry which is preliminary data.</text>
</comment>
<name>A0ACC0FS31_9ERIC</name>
<evidence type="ECO:0000313" key="1">
    <source>
        <dbReference type="EMBL" id="KAI7991349.1"/>
    </source>
</evidence>
<gene>
    <name evidence="1" type="ORF">LOK49_LG12G00064</name>
</gene>
<dbReference type="EMBL" id="CM045770">
    <property type="protein sequence ID" value="KAI7991349.1"/>
    <property type="molecule type" value="Genomic_DNA"/>
</dbReference>
<accession>A0ACC0FS31</accession>
<organism evidence="1 2">
    <name type="scientific">Camellia lanceoleosa</name>
    <dbReference type="NCBI Taxonomy" id="1840588"/>
    <lineage>
        <taxon>Eukaryota</taxon>
        <taxon>Viridiplantae</taxon>
        <taxon>Streptophyta</taxon>
        <taxon>Embryophyta</taxon>
        <taxon>Tracheophyta</taxon>
        <taxon>Spermatophyta</taxon>
        <taxon>Magnoliopsida</taxon>
        <taxon>eudicotyledons</taxon>
        <taxon>Gunneridae</taxon>
        <taxon>Pentapetalae</taxon>
        <taxon>asterids</taxon>
        <taxon>Ericales</taxon>
        <taxon>Theaceae</taxon>
        <taxon>Camellia</taxon>
    </lineage>
</organism>
<protein>
    <submittedName>
        <fullName evidence="1">7-deoxyloganetin glucosyltransferase</fullName>
    </submittedName>
</protein>
<dbReference type="Proteomes" id="UP001060215">
    <property type="component" value="Chromosome 13"/>
</dbReference>
<keyword evidence="2" id="KW-1185">Reference proteome</keyword>
<reference evidence="1 2" key="1">
    <citation type="journal article" date="2022" name="Plant J.">
        <title>Chromosome-level genome of Camellia lanceoleosa provides a valuable resource for understanding genome evolution and self-incompatibility.</title>
        <authorList>
            <person name="Gong W."/>
            <person name="Xiao S."/>
            <person name="Wang L."/>
            <person name="Liao Z."/>
            <person name="Chang Y."/>
            <person name="Mo W."/>
            <person name="Hu G."/>
            <person name="Li W."/>
            <person name="Zhao G."/>
            <person name="Zhu H."/>
            <person name="Hu X."/>
            <person name="Ji K."/>
            <person name="Xiang X."/>
            <person name="Song Q."/>
            <person name="Yuan D."/>
            <person name="Jin S."/>
            <person name="Zhang L."/>
        </authorList>
    </citation>
    <scope>NUCLEOTIDE SEQUENCE [LARGE SCALE GENOMIC DNA]</scope>
    <source>
        <strain evidence="1">SQ_2022a</strain>
    </source>
</reference>
<proteinExistence type="predicted"/>
<evidence type="ECO:0000313" key="2">
    <source>
        <dbReference type="Proteomes" id="UP001060215"/>
    </source>
</evidence>
<sequence>MGFHHRQSTPPKTWLLCGSVRRNFLKPFRKLIEDLNQVDTAPPVSCIVSDGVMPFSIRVGDELGIPVAVFWTFAACGFMGFYQYRALLDKGLTPLQDASYLTNGYLDTKIDWIAGMKGISLKDLPTFFQTTDPNDDIFNLAMESAETASQASAFGIHTFDALEQDVLNALSTIFSHIYTMGPLQLLLNHHIPREQDHLESLGYNLWKEEPECLQWLDSKQPGSVVYVNFGSVTVMSMQHLVEFAWGLANSNHYFLWVIRPDLVIGDKAVLSPEFNSYIKERGMIAGWCPQEEVLNHSSVGGFLTHCGWNSTIESLSAGVPMICWPFFGDQQTNCKYSCDEWEVGMVIDNDVKRDGVEKMVRELMEGEKGKKMKKKAMEWKRLAEKASGPDGSSSLNLDKLVNVLLSRK</sequence>